<dbReference type="Pfam" id="PF01369">
    <property type="entry name" value="Sec7"/>
    <property type="match status" value="1"/>
</dbReference>
<comment type="caution">
    <text evidence="4">The sequence shown here is derived from an EMBL/GenBank/DDBJ whole genome shotgun (WGS) entry which is preliminary data.</text>
</comment>
<feature type="region of interest" description="Disordered" evidence="1">
    <location>
        <begin position="1040"/>
        <end position="1398"/>
    </location>
</feature>
<feature type="compositionally biased region" description="Low complexity" evidence="1">
    <location>
        <begin position="1298"/>
        <end position="1326"/>
    </location>
</feature>
<evidence type="ECO:0000313" key="4">
    <source>
        <dbReference type="EMBL" id="KAF2836701.1"/>
    </source>
</evidence>
<feature type="compositionally biased region" description="Basic and acidic residues" evidence="1">
    <location>
        <begin position="198"/>
        <end position="211"/>
    </location>
</feature>
<accession>A0A9P4S5V9</accession>
<dbReference type="OrthoDB" id="430364at2759"/>
<dbReference type="SMART" id="SM00222">
    <property type="entry name" value="Sec7"/>
    <property type="match status" value="1"/>
</dbReference>
<feature type="compositionally biased region" description="Basic residues" evidence="1">
    <location>
        <begin position="141"/>
        <end position="155"/>
    </location>
</feature>
<dbReference type="InterPro" id="IPR023394">
    <property type="entry name" value="Sec7_C_sf"/>
</dbReference>
<dbReference type="EMBL" id="MU006102">
    <property type="protein sequence ID" value="KAF2836701.1"/>
    <property type="molecule type" value="Genomic_DNA"/>
</dbReference>
<dbReference type="PROSITE" id="PS50190">
    <property type="entry name" value="SEC7"/>
    <property type="match status" value="1"/>
</dbReference>
<feature type="region of interest" description="Disordered" evidence="1">
    <location>
        <begin position="400"/>
        <end position="431"/>
    </location>
</feature>
<reference evidence="4" key="1">
    <citation type="journal article" date="2020" name="Stud. Mycol.">
        <title>101 Dothideomycetes genomes: a test case for predicting lifestyles and emergence of pathogens.</title>
        <authorList>
            <person name="Haridas S."/>
            <person name="Albert R."/>
            <person name="Binder M."/>
            <person name="Bloem J."/>
            <person name="Labutti K."/>
            <person name="Salamov A."/>
            <person name="Andreopoulos B."/>
            <person name="Baker S."/>
            <person name="Barry K."/>
            <person name="Bills G."/>
            <person name="Bluhm B."/>
            <person name="Cannon C."/>
            <person name="Castanera R."/>
            <person name="Culley D."/>
            <person name="Daum C."/>
            <person name="Ezra D."/>
            <person name="Gonzalez J."/>
            <person name="Henrissat B."/>
            <person name="Kuo A."/>
            <person name="Liang C."/>
            <person name="Lipzen A."/>
            <person name="Lutzoni F."/>
            <person name="Magnuson J."/>
            <person name="Mondo S."/>
            <person name="Nolan M."/>
            <person name="Ohm R."/>
            <person name="Pangilinan J."/>
            <person name="Park H.-J."/>
            <person name="Ramirez L."/>
            <person name="Alfaro M."/>
            <person name="Sun H."/>
            <person name="Tritt A."/>
            <person name="Yoshinaga Y."/>
            <person name="Zwiers L.-H."/>
            <person name="Turgeon B."/>
            <person name="Goodwin S."/>
            <person name="Spatafora J."/>
            <person name="Crous P."/>
            <person name="Grigoriev I."/>
        </authorList>
    </citation>
    <scope>NUCLEOTIDE SEQUENCE</scope>
    <source>
        <strain evidence="4">CBS 101060</strain>
    </source>
</reference>
<dbReference type="InterPro" id="IPR011993">
    <property type="entry name" value="PH-like_dom_sf"/>
</dbReference>
<feature type="compositionally biased region" description="Polar residues" evidence="1">
    <location>
        <begin position="1217"/>
        <end position="1234"/>
    </location>
</feature>
<evidence type="ECO:0000313" key="5">
    <source>
        <dbReference type="Proteomes" id="UP000799429"/>
    </source>
</evidence>
<dbReference type="InterPro" id="IPR035999">
    <property type="entry name" value="Sec7_dom_sf"/>
</dbReference>
<feature type="compositionally biased region" description="Polar residues" evidence="1">
    <location>
        <begin position="1143"/>
        <end position="1167"/>
    </location>
</feature>
<dbReference type="CDD" id="cd00171">
    <property type="entry name" value="Sec7"/>
    <property type="match status" value="1"/>
</dbReference>
<feature type="compositionally biased region" description="Polar residues" evidence="1">
    <location>
        <begin position="57"/>
        <end position="85"/>
    </location>
</feature>
<dbReference type="Gene3D" id="1.10.1000.11">
    <property type="entry name" value="Arf Nucleotide-binding Site Opener,domain 2"/>
    <property type="match status" value="1"/>
</dbReference>
<keyword evidence="5" id="KW-1185">Reference proteome</keyword>
<feature type="compositionally biased region" description="Basic and acidic residues" evidence="1">
    <location>
        <begin position="7"/>
        <end position="18"/>
    </location>
</feature>
<feature type="compositionally biased region" description="Polar residues" evidence="1">
    <location>
        <begin position="1096"/>
        <end position="1114"/>
    </location>
</feature>
<feature type="compositionally biased region" description="Polar residues" evidence="1">
    <location>
        <begin position="413"/>
        <end position="431"/>
    </location>
</feature>
<dbReference type="GO" id="GO:0005085">
    <property type="term" value="F:guanyl-nucleotide exchange factor activity"/>
    <property type="evidence" value="ECO:0007669"/>
    <property type="project" value="InterPro"/>
</dbReference>
<gene>
    <name evidence="4" type="ORF">M501DRAFT_225194</name>
</gene>
<feature type="compositionally biased region" description="Polar residues" evidence="1">
    <location>
        <begin position="379"/>
        <end position="388"/>
    </location>
</feature>
<feature type="region of interest" description="Disordered" evidence="1">
    <location>
        <begin position="332"/>
        <end position="388"/>
    </location>
</feature>
<evidence type="ECO:0000256" key="1">
    <source>
        <dbReference type="SAM" id="MobiDB-lite"/>
    </source>
</evidence>
<feature type="compositionally biased region" description="Basic and acidic residues" evidence="1">
    <location>
        <begin position="1364"/>
        <end position="1373"/>
    </location>
</feature>
<feature type="region of interest" description="Disordered" evidence="1">
    <location>
        <begin position="1"/>
        <end position="120"/>
    </location>
</feature>
<feature type="compositionally biased region" description="Polar residues" evidence="1">
    <location>
        <begin position="1044"/>
        <end position="1064"/>
    </location>
</feature>
<feature type="compositionally biased region" description="Polar residues" evidence="1">
    <location>
        <begin position="332"/>
        <end position="347"/>
    </location>
</feature>
<dbReference type="InterPro" id="IPR000904">
    <property type="entry name" value="Sec7_dom"/>
</dbReference>
<dbReference type="Gene3D" id="2.30.29.30">
    <property type="entry name" value="Pleckstrin-homology domain (PH domain)/Phosphotyrosine-binding domain (PTB)"/>
    <property type="match status" value="1"/>
</dbReference>
<name>A0A9P4S5V9_9PEZI</name>
<feature type="compositionally biased region" description="Basic and acidic residues" evidence="1">
    <location>
        <begin position="1265"/>
        <end position="1280"/>
    </location>
</feature>
<evidence type="ECO:0008006" key="6">
    <source>
        <dbReference type="Google" id="ProtNLM"/>
    </source>
</evidence>
<feature type="compositionally biased region" description="Acidic residues" evidence="1">
    <location>
        <begin position="1374"/>
        <end position="1385"/>
    </location>
</feature>
<feature type="compositionally biased region" description="Low complexity" evidence="1">
    <location>
        <begin position="220"/>
        <end position="229"/>
    </location>
</feature>
<proteinExistence type="predicted"/>
<organism evidence="4 5">
    <name type="scientific">Patellaria atrata CBS 101060</name>
    <dbReference type="NCBI Taxonomy" id="1346257"/>
    <lineage>
        <taxon>Eukaryota</taxon>
        <taxon>Fungi</taxon>
        <taxon>Dikarya</taxon>
        <taxon>Ascomycota</taxon>
        <taxon>Pezizomycotina</taxon>
        <taxon>Dothideomycetes</taxon>
        <taxon>Dothideomycetes incertae sedis</taxon>
        <taxon>Patellariales</taxon>
        <taxon>Patellariaceae</taxon>
        <taxon>Patellaria</taxon>
    </lineage>
</organism>
<feature type="compositionally biased region" description="Polar residues" evidence="1">
    <location>
        <begin position="33"/>
        <end position="43"/>
    </location>
</feature>
<dbReference type="PROSITE" id="PS50003">
    <property type="entry name" value="PH_DOMAIN"/>
    <property type="match status" value="1"/>
</dbReference>
<feature type="region of interest" description="Disordered" evidence="1">
    <location>
        <begin position="134"/>
        <end position="306"/>
    </location>
</feature>
<sequence length="1398" mass="154683">MPFLRPNRSEKDLRRRSTLDPYNLFRRGDQDSRANASSDNLSSDRGAVSYDGARPDISSSDIERSPSTADRPTTPVQEHTPNTRRFSLARFRHASDSQLSVKAKQQAEKEKPPVPAMPTAPAIITTAPTMEPVMEDTHWSPNRRRFLTLGKKPRGRVLEQMAAEERSSQSARNSFENQRKTIEKKKRNKPFGSLRGSRNAEEPADLSDRNSGENARTPQNSNSPSPSSSTFFKLSRRNKNRKSLFPLPVKIPPPEFPDTAPTTPRASTSAKSSGSANQSPDAYSPPLTAIHRSGVANNSSEGKDLPLQYNTQNAVAQASITFAAPAASSLLRNDSNASGRTSSSSPIAQRPLQRRTRSSTMGSACGREEVAPPTPPYGRTSTSTAGRNSFSNLFSLGHRFRQNSEPHSPRHGSPSQNHNGTPGHLSHSSSMNISREQLLPEREEGEAPGKYLERLEEHIVRSMVASILAKHNDPFFLSVLRSYMRKFAFFGDPIDFAMRKLLMEVELPKETQQIDRVLEGFADRYCECNPGIYISVDHAYFITFSLVLLQSDTFNKSVKRKMQKPDYIRNSHREGDGISEDVLGCIYDNIVYTPFIKFEDDVDIRGVKTKAKKPKGPKTLNKVASVDPVKKSYREPIDPYTLILEGNLDVLRPPIKEILNLDDPFNYLGSGSSLDIRNYYGIFSKYGVLQIISARSRPEAFMSPSSMENPMDATPGIVEMPVIKVGILWRKDTKRKTARSPWQEWGAILTRSGFSLFKNSGWVKGLLHQLDLHHKRGNTGTPCVFAPPVPDYKADYSIPTEGAVALVDASYKKHKHAFVIFRKGSGAEETFLAENDAEMNDWLGRFNYTAAFETSGVRPRGLMGGNYDGQRQRGIRRLESSASSKSTETVQTPTGDVVIQRGKIDRQLAHQIMVARRENLQVKITENEEKISQAIRTLDSHLRDARHLQIMAPIQPKTRENVMHAAGRTAAKLKWIRIEIWRMKCHRDILAKDLEDEKVNAAATAAKIQEVTAPAEPTPPHKAHRNSALARLNSKASLILGGQKSPQSPTYSMRPGTKSSQNTDFGEDAFKTPPEGSRQSSPANPQNGWELPPLSIHSSNGRRASTSSLPSVSARQPPLDRRASVASIKEQSATSLPRPETPSRYSTPTEQLEQPLTPQTPKDQTPVTDGRPETPSESDIDPTLAPGSPDSRSKARRSLHRTLRDSQGSHHRRSKHGNTSMSSTATEDTDNQGLQGLPRASGKITVHGKKASVITFGSEWQNMSAEERLKTRRPTYDSESRLSVPLVTDEELSHEPQRSASIASESTATARSIRSSRGGPPSSKGPATDDDDNFPSITSQRQVSSSTVRPFKVAPEIQDDDQDSADKDGLKEPIEEEPTEGSDDPDAAKTRLPHAATT</sequence>
<dbReference type="SUPFAM" id="SSF50729">
    <property type="entry name" value="PH domain-like"/>
    <property type="match status" value="1"/>
</dbReference>
<dbReference type="PANTHER" id="PTHR10663:SF405">
    <property type="entry name" value="ARF GUANINE NUCLEOTIDE EXCHANGE FACTOR SYT1"/>
    <property type="match status" value="1"/>
</dbReference>
<dbReference type="PANTHER" id="PTHR10663">
    <property type="entry name" value="GUANYL-NUCLEOTIDE EXCHANGE FACTOR"/>
    <property type="match status" value="1"/>
</dbReference>
<feature type="compositionally biased region" description="Low complexity" evidence="1">
    <location>
        <begin position="257"/>
        <end position="273"/>
    </location>
</feature>
<feature type="compositionally biased region" description="Polar residues" evidence="1">
    <location>
        <begin position="1077"/>
        <end position="1087"/>
    </location>
</feature>
<protein>
    <recommendedName>
        <fullName evidence="6">SEC7 domain-containing protein</fullName>
    </recommendedName>
</protein>
<dbReference type="Proteomes" id="UP000799429">
    <property type="component" value="Unassembled WGS sequence"/>
</dbReference>
<dbReference type="SUPFAM" id="SSF48425">
    <property type="entry name" value="Sec7 domain"/>
    <property type="match status" value="1"/>
</dbReference>
<dbReference type="GO" id="GO:0032012">
    <property type="term" value="P:regulation of ARF protein signal transduction"/>
    <property type="evidence" value="ECO:0007669"/>
    <property type="project" value="InterPro"/>
</dbReference>
<feature type="domain" description="PH" evidence="2">
    <location>
        <begin position="721"/>
        <end position="851"/>
    </location>
</feature>
<feature type="compositionally biased region" description="Polar residues" evidence="1">
    <location>
        <begin position="1335"/>
        <end position="1348"/>
    </location>
</feature>
<evidence type="ECO:0000259" key="3">
    <source>
        <dbReference type="PROSITE" id="PS50190"/>
    </source>
</evidence>
<dbReference type="InterPro" id="IPR001849">
    <property type="entry name" value="PH_domain"/>
</dbReference>
<feature type="domain" description="SEC7" evidence="3">
    <location>
        <begin position="409"/>
        <end position="593"/>
    </location>
</feature>
<evidence type="ECO:0000259" key="2">
    <source>
        <dbReference type="PROSITE" id="PS50003"/>
    </source>
</evidence>